<reference evidence="1" key="1">
    <citation type="submission" date="2018-05" db="EMBL/GenBank/DDBJ databases">
        <authorList>
            <person name="Lanie J.A."/>
            <person name="Ng W.-L."/>
            <person name="Kazmierczak K.M."/>
            <person name="Andrzejewski T.M."/>
            <person name="Davidsen T.M."/>
            <person name="Wayne K.J."/>
            <person name="Tettelin H."/>
            <person name="Glass J.I."/>
            <person name="Rusch D."/>
            <person name="Podicherti R."/>
            <person name="Tsui H.-C.T."/>
            <person name="Winkler M.E."/>
        </authorList>
    </citation>
    <scope>NUCLEOTIDE SEQUENCE</scope>
</reference>
<gene>
    <name evidence="1" type="ORF">METZ01_LOCUS454657</name>
</gene>
<feature type="non-terminal residue" evidence="1">
    <location>
        <position position="1"/>
    </location>
</feature>
<sequence>EVFDCLPYLNPIIPQNNFSRDVAEKGKKVDARGNLSHNSLLIHCKHQSFLRQVLINT</sequence>
<name>A0A383A2E2_9ZZZZ</name>
<organism evidence="1">
    <name type="scientific">marine metagenome</name>
    <dbReference type="NCBI Taxonomy" id="408172"/>
    <lineage>
        <taxon>unclassified sequences</taxon>
        <taxon>metagenomes</taxon>
        <taxon>ecological metagenomes</taxon>
    </lineage>
</organism>
<protein>
    <submittedName>
        <fullName evidence="1">Uncharacterized protein</fullName>
    </submittedName>
</protein>
<dbReference type="EMBL" id="UINC01188537">
    <property type="protein sequence ID" value="SVE01803.1"/>
    <property type="molecule type" value="Genomic_DNA"/>
</dbReference>
<evidence type="ECO:0000313" key="1">
    <source>
        <dbReference type="EMBL" id="SVE01803.1"/>
    </source>
</evidence>
<proteinExistence type="predicted"/>
<dbReference type="AlphaFoldDB" id="A0A383A2E2"/>
<accession>A0A383A2E2</accession>